<evidence type="ECO:0000313" key="3">
    <source>
        <dbReference type="EMBL" id="MBD1362934.1"/>
    </source>
</evidence>
<evidence type="ECO:0000256" key="1">
    <source>
        <dbReference type="SAM" id="Phobius"/>
    </source>
</evidence>
<name>A0ABR7WKU7_9SPHI</name>
<evidence type="ECO:0000259" key="2">
    <source>
        <dbReference type="SMART" id="SM00867"/>
    </source>
</evidence>
<reference evidence="3 4" key="1">
    <citation type="submission" date="2020-09" db="EMBL/GenBank/DDBJ databases">
        <title>Novel species of Mucilaginibacter isolated from a glacier on the Tibetan Plateau.</title>
        <authorList>
            <person name="Liu Q."/>
            <person name="Xin Y.-H."/>
        </authorList>
    </citation>
    <scope>NUCLEOTIDE SEQUENCE [LARGE SCALE GENOMIC DNA]</scope>
    <source>
        <strain evidence="3 4">ZT4R22</strain>
    </source>
</reference>
<accession>A0ABR7WKU7</accession>
<keyword evidence="1" id="KW-0472">Membrane</keyword>
<keyword evidence="1" id="KW-0812">Transmembrane</keyword>
<comment type="caution">
    <text evidence="3">The sequence shown here is derived from an EMBL/GenBank/DDBJ whole genome shotgun (WGS) entry which is preliminary data.</text>
</comment>
<protein>
    <submittedName>
        <fullName evidence="3">YceI family protein</fullName>
    </submittedName>
</protein>
<feature type="domain" description="Lipid/polyisoprenoid-binding YceI-like" evidence="2">
    <location>
        <begin position="26"/>
        <end position="175"/>
    </location>
</feature>
<feature type="transmembrane region" description="Helical" evidence="1">
    <location>
        <begin position="7"/>
        <end position="27"/>
    </location>
</feature>
<dbReference type="Gene3D" id="2.40.128.110">
    <property type="entry name" value="Lipid/polyisoprenoid-binding, YceI-like"/>
    <property type="match status" value="1"/>
</dbReference>
<dbReference type="InterPro" id="IPR007372">
    <property type="entry name" value="Lipid/polyisoprenoid-bd_YceI"/>
</dbReference>
<keyword evidence="4" id="KW-1185">Reference proteome</keyword>
<dbReference type="EMBL" id="JACWMY010000002">
    <property type="protein sequence ID" value="MBD1362934.1"/>
    <property type="molecule type" value="Genomic_DNA"/>
</dbReference>
<sequence>MKKSTNLLMLMIVIGISNMAFNVITTWKVKEDDYSVKISGKKIEGTFTGLKATLNFDPAHLESSNLTATIDAGSLSTGNFLKTNHALSEEALDAKKYPVIKFQSEAISRKGNAYEASGKLTLKGITKEILIPFTFTGNNAEGAFKGDFKFNPHDYNINRHGTPEEILVTLNIPVTR</sequence>
<proteinExistence type="predicted"/>
<organism evidence="3 4">
    <name type="scientific">Mucilaginibacter pankratovii</name>
    <dbReference type="NCBI Taxonomy" id="2772110"/>
    <lineage>
        <taxon>Bacteria</taxon>
        <taxon>Pseudomonadati</taxon>
        <taxon>Bacteroidota</taxon>
        <taxon>Sphingobacteriia</taxon>
        <taxon>Sphingobacteriales</taxon>
        <taxon>Sphingobacteriaceae</taxon>
        <taxon>Mucilaginibacter</taxon>
    </lineage>
</organism>
<dbReference type="PANTHER" id="PTHR34406:SF1">
    <property type="entry name" value="PROTEIN YCEI"/>
    <property type="match status" value="1"/>
</dbReference>
<dbReference type="PANTHER" id="PTHR34406">
    <property type="entry name" value="PROTEIN YCEI"/>
    <property type="match status" value="1"/>
</dbReference>
<dbReference type="RefSeq" id="WP_191187609.1">
    <property type="nucleotide sequence ID" value="NZ_JACWMY010000002.1"/>
</dbReference>
<dbReference type="Pfam" id="PF04264">
    <property type="entry name" value="YceI"/>
    <property type="match status" value="1"/>
</dbReference>
<dbReference type="SUPFAM" id="SSF101874">
    <property type="entry name" value="YceI-like"/>
    <property type="match status" value="1"/>
</dbReference>
<keyword evidence="1" id="KW-1133">Transmembrane helix</keyword>
<dbReference type="Proteomes" id="UP000606600">
    <property type="component" value="Unassembled WGS sequence"/>
</dbReference>
<evidence type="ECO:0000313" key="4">
    <source>
        <dbReference type="Proteomes" id="UP000606600"/>
    </source>
</evidence>
<dbReference type="SMART" id="SM00867">
    <property type="entry name" value="YceI"/>
    <property type="match status" value="1"/>
</dbReference>
<gene>
    <name evidence="3" type="ORF">IDJ77_03850</name>
</gene>
<dbReference type="InterPro" id="IPR036761">
    <property type="entry name" value="TTHA0802/YceI-like_sf"/>
</dbReference>